<accession>A0A8H7AL47</accession>
<dbReference type="Proteomes" id="UP000606974">
    <property type="component" value="Unassembled WGS sequence"/>
</dbReference>
<feature type="compositionally biased region" description="Basic and acidic residues" evidence="1">
    <location>
        <begin position="215"/>
        <end position="231"/>
    </location>
</feature>
<dbReference type="PANTHER" id="PTHR38703:SF1">
    <property type="entry name" value="ALLERGEN"/>
    <property type="match status" value="1"/>
</dbReference>
<protein>
    <recommendedName>
        <fullName evidence="4">Allergen</fullName>
    </recommendedName>
</protein>
<evidence type="ECO:0000313" key="3">
    <source>
        <dbReference type="Proteomes" id="UP000606974"/>
    </source>
</evidence>
<comment type="caution">
    <text evidence="2">The sequence shown here is derived from an EMBL/GenBank/DDBJ whole genome shotgun (WGS) entry which is preliminary data.</text>
</comment>
<feature type="region of interest" description="Disordered" evidence="1">
    <location>
        <begin position="328"/>
        <end position="401"/>
    </location>
</feature>
<gene>
    <name evidence="2" type="ORF">GJ744_007048</name>
</gene>
<feature type="compositionally biased region" description="Basic and acidic residues" evidence="1">
    <location>
        <begin position="246"/>
        <end position="258"/>
    </location>
</feature>
<dbReference type="AlphaFoldDB" id="A0A8H7AL47"/>
<organism evidence="2 3">
    <name type="scientific">Endocarpon pusillum</name>
    <dbReference type="NCBI Taxonomy" id="364733"/>
    <lineage>
        <taxon>Eukaryota</taxon>
        <taxon>Fungi</taxon>
        <taxon>Dikarya</taxon>
        <taxon>Ascomycota</taxon>
        <taxon>Pezizomycotina</taxon>
        <taxon>Eurotiomycetes</taxon>
        <taxon>Chaetothyriomycetidae</taxon>
        <taxon>Verrucariales</taxon>
        <taxon>Verrucariaceae</taxon>
        <taxon>Endocarpon</taxon>
    </lineage>
</organism>
<feature type="region of interest" description="Disordered" evidence="1">
    <location>
        <begin position="188"/>
        <end position="294"/>
    </location>
</feature>
<feature type="compositionally biased region" description="Basic and acidic residues" evidence="1">
    <location>
        <begin position="276"/>
        <end position="288"/>
    </location>
</feature>
<evidence type="ECO:0000313" key="2">
    <source>
        <dbReference type="EMBL" id="KAF7510149.1"/>
    </source>
</evidence>
<evidence type="ECO:0000256" key="1">
    <source>
        <dbReference type="SAM" id="MobiDB-lite"/>
    </source>
</evidence>
<name>A0A8H7AL47_9EURO</name>
<dbReference type="PANTHER" id="PTHR38703">
    <property type="entry name" value="CHROMOSOME 8, WHOLE GENOME SHOTGUN SEQUENCE"/>
    <property type="match status" value="1"/>
</dbReference>
<proteinExistence type="predicted"/>
<feature type="compositionally biased region" description="Polar residues" evidence="1">
    <location>
        <begin position="188"/>
        <end position="198"/>
    </location>
</feature>
<evidence type="ECO:0008006" key="4">
    <source>
        <dbReference type="Google" id="ProtNLM"/>
    </source>
</evidence>
<dbReference type="EMBL" id="JAACFV010000033">
    <property type="protein sequence ID" value="KAF7510149.1"/>
    <property type="molecule type" value="Genomic_DNA"/>
</dbReference>
<keyword evidence="3" id="KW-1185">Reference proteome</keyword>
<feature type="compositionally biased region" description="Basic and acidic residues" evidence="1">
    <location>
        <begin position="385"/>
        <end position="395"/>
    </location>
</feature>
<sequence>MERAKAAVSEFVGRHGHHDTTVDERQLPAVKHEEIKPVRHEEVQTAIKRDVDQDHYHTTVQPIKDREVLPEKHSHQMAGVQTKEFEHAKPQEVKARLDAEAAQFRDTSTTHSTKTTQAVAPTVEAERVHHHVHETVQPVIEKEVIAPSVVHTTVPVHERHHAAPEYHGTSVLPTKTMADFKATGQGLTGSTGIINQDQYEGCPRPYNPEMQLGKTEADADPHLGLHGDGTHHGSHTHGPHASDSANKLDPRVDSDRSGGTHHGSHTHGPHASDAGNKLDPRVDSDRSGGTHAGESTGILVEDHLGGTGAPGSHSAAFGLTPSVHGTNNFSGAGDRLGLGHSGEHGDHRINSGTGRVGGTEATAIPTGHTSSQDASHKKPSLLDKLNPRKDADGDGKPGFMK</sequence>
<dbReference type="OrthoDB" id="2118965at2759"/>
<reference evidence="2" key="1">
    <citation type="submission" date="2020-02" db="EMBL/GenBank/DDBJ databases">
        <authorList>
            <person name="Palmer J.M."/>
        </authorList>
    </citation>
    <scope>NUCLEOTIDE SEQUENCE</scope>
    <source>
        <strain evidence="2">EPUS1.4</strain>
        <tissue evidence="2">Thallus</tissue>
    </source>
</reference>